<evidence type="ECO:0000313" key="2">
    <source>
        <dbReference type="Proteomes" id="UP001732700"/>
    </source>
</evidence>
<reference evidence="1" key="2">
    <citation type="submission" date="2025-09" db="UniProtKB">
        <authorList>
            <consortium name="EnsemblPlants"/>
        </authorList>
    </citation>
    <scope>IDENTIFICATION</scope>
</reference>
<name>A0ACD5WE62_AVESA</name>
<protein>
    <submittedName>
        <fullName evidence="1">Uncharacterized protein</fullName>
    </submittedName>
</protein>
<keyword evidence="2" id="KW-1185">Reference proteome</keyword>
<accession>A0ACD5WE62</accession>
<evidence type="ECO:0000313" key="1">
    <source>
        <dbReference type="EnsemblPlants" id="AVESA.00010b.r2.4AG0621270.1.CDS"/>
    </source>
</evidence>
<sequence length="383" mass="41431">MDMEKQAHAHGAARAHEGDLADVVARANISMPSSSPTCHHQPRPPPPPASAHTMVPYQEEPRQRPAMSGPSGVGDAASAMLESAVVVDPYLLAATGFGLPQHQHWQQLPFQISDHACHGHDLLVTAASAVADVHGDESMSISPPPAPPPHHHHHMITSDCGMPCAHIPYCRKNDVRKVVCIPAPPATNNRAGGGGEVIPSDLWAWRKYGQKPIKGSPYPRGYYRCSSSKGCMARKQVERSRSDPNMLVITYTAEHNHPWPMHRNVLAGYARAHTQAAAAAATAKKQQHHRINNNVASSSRTNNVQLEQTVIISGDHPGNHMMPVAAGDGVGAGCLMFDPSKGVQPDEVFAELEELEPDNSSMIVSANVYRSRGVSSNYEWHNF</sequence>
<dbReference type="EnsemblPlants" id="AVESA.00010b.r2.4AG0621270.1">
    <property type="protein sequence ID" value="AVESA.00010b.r2.4AG0621270.1.CDS"/>
    <property type="gene ID" value="AVESA.00010b.r2.4AG0621270"/>
</dbReference>
<proteinExistence type="predicted"/>
<reference evidence="1" key="1">
    <citation type="submission" date="2021-05" db="EMBL/GenBank/DDBJ databases">
        <authorList>
            <person name="Scholz U."/>
            <person name="Mascher M."/>
            <person name="Fiebig A."/>
        </authorList>
    </citation>
    <scope>NUCLEOTIDE SEQUENCE [LARGE SCALE GENOMIC DNA]</scope>
</reference>
<organism evidence="1 2">
    <name type="scientific">Avena sativa</name>
    <name type="common">Oat</name>
    <dbReference type="NCBI Taxonomy" id="4498"/>
    <lineage>
        <taxon>Eukaryota</taxon>
        <taxon>Viridiplantae</taxon>
        <taxon>Streptophyta</taxon>
        <taxon>Embryophyta</taxon>
        <taxon>Tracheophyta</taxon>
        <taxon>Spermatophyta</taxon>
        <taxon>Magnoliopsida</taxon>
        <taxon>Liliopsida</taxon>
        <taxon>Poales</taxon>
        <taxon>Poaceae</taxon>
        <taxon>BOP clade</taxon>
        <taxon>Pooideae</taxon>
        <taxon>Poodae</taxon>
        <taxon>Poeae</taxon>
        <taxon>Poeae Chloroplast Group 1 (Aveneae type)</taxon>
        <taxon>Aveninae</taxon>
        <taxon>Avena</taxon>
    </lineage>
</organism>
<dbReference type="Proteomes" id="UP001732700">
    <property type="component" value="Chromosome 4A"/>
</dbReference>